<sequence length="1568" mass="171654">MIEDRSVVIHTKKVSTREDQAVNFYVVIDMGDEDSSESIKTLTFQKSTLAGGSLTRGNQLLSGNDDYLVLTHDQLPKASRDKNTGHLVLSIDDLSYTPKDYASNATFHGGRVNILIRCSISSSLGDREAVSVQEVNVLGVANKPLWSCGGMLDVDIHEDGTFVFSQQQVFKASVQDNDGSEILFYRITKLPVGGILLSDNSALTLDSTVNREKFSSVKYAPYPHFKGQDAFEVTAVSREKGEAVVLENYSPVDVSVRVHPVADLPELVLLKNKLVGKEDEMVSIGEHITLSSPDSSESLIIEVREKSASAIGGAEPGTFFCLDPDNRNNILKSSRDLSPEDIFSVPEEWLPGLVFKPAEHISTRTRGRMLYQPTIEVVAVSREETVQGVEPVQQHKECRSAPKTLAITIESVPDEPTITLPPVSPDNPSKESVWSLSPTERNVISGVSKESEPMALKITFQSGEGDHDSSESLFCRLEMSGLPRGFFLSDSQGMQPPIIEFISGKPAYGLKVSEMAEGRWSLNPAPHYAGMIPQLPLDIIVLEADGNSQIFHYWLKWEVLPAVSDIVYSTELVGYELTVADGKYQSGGASLRLPDIGKISEDKSEHLVDVLVPMVPQGFGVYYINGDHQYERLIAGSSMKAGMQGLSAVEKAFSSGAIRIFPEKDSTFLDTDFPVSAGQTLKVRLEVTVSDQPDDDSGEAIEPKLLALAETVFWRGRVDGPGRDGGPSFMGEDTRFQWKGADQPVRCDQGVLALGQSVYLTSTDADSSETLLVNHDRTPWKISLKDWNHDVITDAGWLVEASGRGTSVIFAGQGEWLIDSESLDYVSLRIFRDGDYRLVIHGLIEDVGDIQSRGISVHLRVENAQSYDDRHNFSGKIQSSQLIPATEDKPVKISEFLDPELLQSLPYETVFRVNKAVYPSDGHVFSSFTLSGPGIKMLWDDKGSPVAWLIPLQYVQEVTIIPEGHQAGKVDIYMEWLTVHPGSGLPSVYSDALHLDIVPVADKPVLSLNGKGHENSVSAEGSDDRLSLSFKVIDASEHINEVEIYPADGVNIQQADKGKTNMSGYVFFQQPAEGIKAFYHRLETIAVRIDDQIKGSLSIKVKAKVVDVTDDVSDEKWFSWDVPFFVHPVNSGVDITVSQQSGRENNDIPLVGLSIKQHDPDEMISSILLKNIPDKFLVRNAGLIKKDSLGNGTWLVPDQCVDNEGNLNDLVIVPRKDCSGIFSCQLVVIGKEKGLDSFLEEGQLFDLHVSPEANPLTFNTLGELSGTEQDSVLIGIGLRTSDEYFQAEGDLQETITLRCTLIPDASSQLTPNTDEQWMPSIRLDNQDCVFSHENGKNWNVEIPTALSTIDAFYYMPNVGHGSGILAINAWSVDRSDGLEASHGMPIIQEAMLTIKPVSHMPDLSIGESTVHPLDSGSVRVDFDIQLTGINPVISVNNVAGTELYIQITGVSENCRFGDRSGTDLGLLQQDGSWVIPVNSLSDLSLYGLAADSRLGFQGISDAGDGNSQRTEIKFISLQAQTPESPVDMEAASTASTRSILDMTINDSDTSLAYHTTNAVVDEYHTGFD</sequence>
<proteinExistence type="predicted"/>
<reference evidence="2" key="1">
    <citation type="journal article" date="2017" name="Appl. Environ. Microbiol.">
        <title>Molecular characterization of an Endozoicomonas-like organism causing infection in king scallop Pecten maximus L.</title>
        <authorList>
            <person name="Cano I."/>
            <person name="van Aerle R."/>
            <person name="Ross S."/>
            <person name="Verner-Jeffreys D.W."/>
            <person name="Paley R.K."/>
            <person name="Rimmer G."/>
            <person name="Ryder D."/>
            <person name="Hooper P."/>
            <person name="Stone D."/>
            <person name="Feist S.W."/>
        </authorList>
    </citation>
    <scope>NUCLEOTIDE SEQUENCE</scope>
</reference>
<protein>
    <submittedName>
        <fullName evidence="2">Uncharacterized protein</fullName>
    </submittedName>
</protein>
<feature type="compositionally biased region" description="Polar residues" evidence="1">
    <location>
        <begin position="426"/>
        <end position="436"/>
    </location>
</feature>
<organism evidence="2">
    <name type="scientific">invertebrate metagenome</name>
    <dbReference type="NCBI Taxonomy" id="1711999"/>
    <lineage>
        <taxon>unclassified sequences</taxon>
        <taxon>metagenomes</taxon>
        <taxon>organismal metagenomes</taxon>
    </lineage>
</organism>
<gene>
    <name evidence="2" type="ORF">CI610_02617</name>
</gene>
<accession>A0A2H9T5G0</accession>
<evidence type="ECO:0000313" key="2">
    <source>
        <dbReference type="EMBL" id="PJE78447.1"/>
    </source>
</evidence>
<evidence type="ECO:0000256" key="1">
    <source>
        <dbReference type="SAM" id="MobiDB-lite"/>
    </source>
</evidence>
<comment type="caution">
    <text evidence="2">The sequence shown here is derived from an EMBL/GenBank/DDBJ whole genome shotgun (WGS) entry which is preliminary data.</text>
</comment>
<name>A0A2H9T5G0_9ZZZZ</name>
<feature type="region of interest" description="Disordered" evidence="1">
    <location>
        <begin position="416"/>
        <end position="436"/>
    </location>
</feature>
<dbReference type="EMBL" id="NSIT01000180">
    <property type="protein sequence ID" value="PJE78447.1"/>
    <property type="molecule type" value="Genomic_DNA"/>
</dbReference>